<reference evidence="1 2" key="1">
    <citation type="submission" date="2024-01" db="EMBL/GenBank/DDBJ databases">
        <title>The complete chloroplast genome sequence of Lithospermum erythrorhizon: insights into the phylogenetic relationship among Boraginaceae species and the maternal lineages of purple gromwells.</title>
        <authorList>
            <person name="Okada T."/>
            <person name="Watanabe K."/>
        </authorList>
    </citation>
    <scope>NUCLEOTIDE SEQUENCE [LARGE SCALE GENOMIC DNA]</scope>
</reference>
<gene>
    <name evidence="1" type="ORF">LIER_12557</name>
</gene>
<evidence type="ECO:0000313" key="1">
    <source>
        <dbReference type="EMBL" id="GAA0154631.1"/>
    </source>
</evidence>
<accession>A0AAV3PU13</accession>
<dbReference type="PANTHER" id="PTHR11439:SF496">
    <property type="entry name" value="RNA-DIRECTED DNA POLYMERASE"/>
    <property type="match status" value="1"/>
</dbReference>
<evidence type="ECO:0008006" key="3">
    <source>
        <dbReference type="Google" id="ProtNLM"/>
    </source>
</evidence>
<name>A0AAV3PU13_LITER</name>
<keyword evidence="2" id="KW-1185">Reference proteome</keyword>
<comment type="caution">
    <text evidence="1">The sequence shown here is derived from an EMBL/GenBank/DDBJ whole genome shotgun (WGS) entry which is preliminary data.</text>
</comment>
<organism evidence="1 2">
    <name type="scientific">Lithospermum erythrorhizon</name>
    <name type="common">Purple gromwell</name>
    <name type="synonym">Lithospermum officinale var. erythrorhizon</name>
    <dbReference type="NCBI Taxonomy" id="34254"/>
    <lineage>
        <taxon>Eukaryota</taxon>
        <taxon>Viridiplantae</taxon>
        <taxon>Streptophyta</taxon>
        <taxon>Embryophyta</taxon>
        <taxon>Tracheophyta</taxon>
        <taxon>Spermatophyta</taxon>
        <taxon>Magnoliopsida</taxon>
        <taxon>eudicotyledons</taxon>
        <taxon>Gunneridae</taxon>
        <taxon>Pentapetalae</taxon>
        <taxon>asterids</taxon>
        <taxon>lamiids</taxon>
        <taxon>Boraginales</taxon>
        <taxon>Boraginaceae</taxon>
        <taxon>Boraginoideae</taxon>
        <taxon>Lithospermeae</taxon>
        <taxon>Lithospermum</taxon>
    </lineage>
</organism>
<dbReference type="AlphaFoldDB" id="A0AAV3PU13"/>
<protein>
    <recommendedName>
        <fullName evidence="3">Gag/pol protein</fullName>
    </recommendedName>
</protein>
<proteinExistence type="predicted"/>
<dbReference type="Proteomes" id="UP001454036">
    <property type="component" value="Unassembled WGS sequence"/>
</dbReference>
<evidence type="ECO:0000313" key="2">
    <source>
        <dbReference type="Proteomes" id="UP001454036"/>
    </source>
</evidence>
<sequence>MSNSKKGNLPMRHGVQLSRAQCPTTSTEMNRMKDIPYASAIGSIMYVMLCTRPDVSYALSVTSRYQANPGESHWIAVKFILKFILLVQLTI</sequence>
<dbReference type="EMBL" id="BAABME010002438">
    <property type="protein sequence ID" value="GAA0154631.1"/>
    <property type="molecule type" value="Genomic_DNA"/>
</dbReference>
<dbReference type="PANTHER" id="PTHR11439">
    <property type="entry name" value="GAG-POL-RELATED RETROTRANSPOSON"/>
    <property type="match status" value="1"/>
</dbReference>